<organism evidence="2 3">
    <name type="scientific">Coemansia reversa (strain ATCC 12441 / NRRL 1564)</name>
    <dbReference type="NCBI Taxonomy" id="763665"/>
    <lineage>
        <taxon>Eukaryota</taxon>
        <taxon>Fungi</taxon>
        <taxon>Fungi incertae sedis</taxon>
        <taxon>Zoopagomycota</taxon>
        <taxon>Kickxellomycotina</taxon>
        <taxon>Kickxellomycetes</taxon>
        <taxon>Kickxellales</taxon>
        <taxon>Kickxellaceae</taxon>
        <taxon>Coemansia</taxon>
    </lineage>
</organism>
<dbReference type="OrthoDB" id="5588933at2759"/>
<feature type="region of interest" description="Disordered" evidence="1">
    <location>
        <begin position="349"/>
        <end position="388"/>
    </location>
</feature>
<feature type="region of interest" description="Disordered" evidence="1">
    <location>
        <begin position="1"/>
        <end position="44"/>
    </location>
</feature>
<name>A0A2G5BFK2_COERN</name>
<feature type="compositionally biased region" description="Polar residues" evidence="1">
    <location>
        <begin position="379"/>
        <end position="388"/>
    </location>
</feature>
<feature type="non-terminal residue" evidence="2">
    <location>
        <position position="388"/>
    </location>
</feature>
<protein>
    <submittedName>
        <fullName evidence="2">Uncharacterized protein</fullName>
    </submittedName>
</protein>
<feature type="compositionally biased region" description="Low complexity" evidence="1">
    <location>
        <begin position="365"/>
        <end position="378"/>
    </location>
</feature>
<evidence type="ECO:0000256" key="1">
    <source>
        <dbReference type="SAM" id="MobiDB-lite"/>
    </source>
</evidence>
<evidence type="ECO:0000313" key="2">
    <source>
        <dbReference type="EMBL" id="PIA17808.1"/>
    </source>
</evidence>
<dbReference type="AlphaFoldDB" id="A0A2G5BFK2"/>
<dbReference type="Proteomes" id="UP000242474">
    <property type="component" value="Unassembled WGS sequence"/>
</dbReference>
<gene>
    <name evidence="2" type="ORF">COEREDRAFT_7005</name>
</gene>
<feature type="compositionally biased region" description="Polar residues" evidence="1">
    <location>
        <begin position="137"/>
        <end position="147"/>
    </location>
</feature>
<evidence type="ECO:0000313" key="3">
    <source>
        <dbReference type="Proteomes" id="UP000242474"/>
    </source>
</evidence>
<proteinExistence type="predicted"/>
<reference evidence="2 3" key="1">
    <citation type="journal article" date="2015" name="Genome Biol. Evol.">
        <title>Phylogenomic analyses indicate that early fungi evolved digesting cell walls of algal ancestors of land plants.</title>
        <authorList>
            <person name="Chang Y."/>
            <person name="Wang S."/>
            <person name="Sekimoto S."/>
            <person name="Aerts A.L."/>
            <person name="Choi C."/>
            <person name="Clum A."/>
            <person name="LaButti K.M."/>
            <person name="Lindquist E.A."/>
            <person name="Yee Ngan C."/>
            <person name="Ohm R.A."/>
            <person name="Salamov A.A."/>
            <person name="Grigoriev I.V."/>
            <person name="Spatafora J.W."/>
            <person name="Berbee M.L."/>
        </authorList>
    </citation>
    <scope>NUCLEOTIDE SEQUENCE [LARGE SCALE GENOMIC DNA]</scope>
    <source>
        <strain evidence="2 3">NRRL 1564</strain>
    </source>
</reference>
<feature type="compositionally biased region" description="Low complexity" evidence="1">
    <location>
        <begin position="68"/>
        <end position="80"/>
    </location>
</feature>
<accession>A0A2G5BFK2</accession>
<sequence>MGWHPPQATREDARPAQGHVHPQAQPNDTPADPSQMEGAMHPTSQAIWNAFAIRNPVHLEHQSPTADSSESSEMTPTMSEAGDTPAPSVPVATSNSDVTMHSVKSLVDLSQDQLRAIILRAQGLLHPSVQDEPAAQAESSPMAQVESSPVAEPPAELSQPSSLIVEVAKPKDNYDSFLRDATHFSGEGLVWSSTAWIERNKKEVAQYLPGAKDLMLLNAVMGLLTGKAKASIKGKNYADVTALYTHIKKMVPQVTHDLRVLDAIHSGHLFDGIDSASCGSHAFEVFGNMVPTDHNAVLIANALWELNPAPFANRLLDPDHVQAADMEQLCHEFDIAHDLLTHRSAIASMSGNRSASSNKKKKKQTGSSSGNGPSNSGNTAPAASVNTS</sequence>
<keyword evidence="3" id="KW-1185">Reference proteome</keyword>
<dbReference type="EMBL" id="KZ303492">
    <property type="protein sequence ID" value="PIA17808.1"/>
    <property type="molecule type" value="Genomic_DNA"/>
</dbReference>
<feature type="region of interest" description="Disordered" evidence="1">
    <location>
        <begin position="61"/>
        <end position="94"/>
    </location>
</feature>
<feature type="region of interest" description="Disordered" evidence="1">
    <location>
        <begin position="130"/>
        <end position="159"/>
    </location>
</feature>